<comment type="caution">
    <text evidence="2">The sequence shown here is derived from an EMBL/GenBank/DDBJ whole genome shotgun (WGS) entry which is preliminary data.</text>
</comment>
<feature type="domain" description="Putative Se/S carrier protein-like" evidence="1">
    <location>
        <begin position="3"/>
        <end position="48"/>
    </location>
</feature>
<organism evidence="2 3">
    <name type="scientific">Pseudoflavonifractor capillosus</name>
    <dbReference type="NCBI Taxonomy" id="106588"/>
    <lineage>
        <taxon>Bacteria</taxon>
        <taxon>Bacillati</taxon>
        <taxon>Bacillota</taxon>
        <taxon>Clostridia</taxon>
        <taxon>Eubacteriales</taxon>
        <taxon>Oscillospiraceae</taxon>
        <taxon>Pseudoflavonifractor</taxon>
    </lineage>
</organism>
<sequence>MTYIATFYSHFGAMHFKKQCEARGMAAKIMPVPRDLSSSCGTCVRYEGDRPCPSDAWSDEVEQAVEVTAQGYRTVYRAENS</sequence>
<reference evidence="2" key="1">
    <citation type="journal article" date="2021" name="PeerJ">
        <title>Extensive microbial diversity within the chicken gut microbiome revealed by metagenomics and culture.</title>
        <authorList>
            <person name="Gilroy R."/>
            <person name="Ravi A."/>
            <person name="Getino M."/>
            <person name="Pursley I."/>
            <person name="Horton D.L."/>
            <person name="Alikhan N.F."/>
            <person name="Baker D."/>
            <person name="Gharbi K."/>
            <person name="Hall N."/>
            <person name="Watson M."/>
            <person name="Adriaenssens E.M."/>
            <person name="Foster-Nyarko E."/>
            <person name="Jarju S."/>
            <person name="Secka A."/>
            <person name="Antonio M."/>
            <person name="Oren A."/>
            <person name="Chaudhuri R.R."/>
            <person name="La Ragione R."/>
            <person name="Hildebrand F."/>
            <person name="Pallen M.J."/>
        </authorList>
    </citation>
    <scope>NUCLEOTIDE SEQUENCE</scope>
    <source>
        <strain evidence="2">CHK179-5677</strain>
    </source>
</reference>
<evidence type="ECO:0000259" key="1">
    <source>
        <dbReference type="Pfam" id="PF11823"/>
    </source>
</evidence>
<dbReference type="Pfam" id="PF11823">
    <property type="entry name" value="Se_S_carrier"/>
    <property type="match status" value="1"/>
</dbReference>
<proteinExistence type="predicted"/>
<dbReference type="AlphaFoldDB" id="A0A921MJR4"/>
<reference evidence="2" key="2">
    <citation type="submission" date="2021-09" db="EMBL/GenBank/DDBJ databases">
        <authorList>
            <person name="Gilroy R."/>
        </authorList>
    </citation>
    <scope>NUCLEOTIDE SEQUENCE</scope>
    <source>
        <strain evidence="2">CHK179-5677</strain>
    </source>
</reference>
<dbReference type="InterPro" id="IPR021778">
    <property type="entry name" value="Se/S_carrier-like"/>
</dbReference>
<evidence type="ECO:0000313" key="3">
    <source>
        <dbReference type="Proteomes" id="UP000760668"/>
    </source>
</evidence>
<gene>
    <name evidence="2" type="ORF">K8V01_02275</name>
</gene>
<name>A0A921MJR4_9FIRM</name>
<dbReference type="RefSeq" id="WP_295368028.1">
    <property type="nucleotide sequence ID" value="NZ_DYUC01000020.1"/>
</dbReference>
<accession>A0A921MJR4</accession>
<evidence type="ECO:0000313" key="2">
    <source>
        <dbReference type="EMBL" id="HJG85848.1"/>
    </source>
</evidence>
<dbReference type="Proteomes" id="UP000760668">
    <property type="component" value="Unassembled WGS sequence"/>
</dbReference>
<dbReference type="EMBL" id="DYUC01000020">
    <property type="protein sequence ID" value="HJG85848.1"/>
    <property type="molecule type" value="Genomic_DNA"/>
</dbReference>
<protein>
    <submittedName>
        <fullName evidence="2">DUF3343 domain-containing protein</fullName>
    </submittedName>
</protein>